<dbReference type="Proteomes" id="UP000023152">
    <property type="component" value="Unassembled WGS sequence"/>
</dbReference>
<keyword evidence="5" id="KW-1185">Reference proteome</keyword>
<evidence type="ECO:0000313" key="4">
    <source>
        <dbReference type="EMBL" id="ETO19837.1"/>
    </source>
</evidence>
<dbReference type="InterPro" id="IPR057984">
    <property type="entry name" value="PATROL1_C"/>
</dbReference>
<name>X6N3F6_RETFI</name>
<protein>
    <recommendedName>
        <fullName evidence="3">PATROL1-like C-terminal domain-containing protein</fullName>
    </recommendedName>
</protein>
<organism evidence="4 5">
    <name type="scientific">Reticulomyxa filosa</name>
    <dbReference type="NCBI Taxonomy" id="46433"/>
    <lineage>
        <taxon>Eukaryota</taxon>
        <taxon>Sar</taxon>
        <taxon>Rhizaria</taxon>
        <taxon>Retaria</taxon>
        <taxon>Foraminifera</taxon>
        <taxon>Monothalamids</taxon>
        <taxon>Reticulomyxidae</taxon>
        <taxon>Reticulomyxa</taxon>
    </lineage>
</organism>
<dbReference type="Pfam" id="PF25761">
    <property type="entry name" value="TPR_PATROL1"/>
    <property type="match status" value="1"/>
</dbReference>
<keyword evidence="1" id="KW-0175">Coiled coil</keyword>
<dbReference type="EMBL" id="ASPP01013236">
    <property type="protein sequence ID" value="ETO19837.1"/>
    <property type="molecule type" value="Genomic_DNA"/>
</dbReference>
<evidence type="ECO:0000313" key="5">
    <source>
        <dbReference type="Proteomes" id="UP000023152"/>
    </source>
</evidence>
<evidence type="ECO:0000256" key="1">
    <source>
        <dbReference type="SAM" id="Coils"/>
    </source>
</evidence>
<accession>X6N3F6</accession>
<sequence>TFDHDPREESKEVKSAVVAKSGDNATDARSQKARKSQSKFFPQKIVGNFKKGIEEINRANRRAFGLVYSTFEVVNSGFQDGIKEIGNVVKEATGQNDGDTVDFSELFCFYFYWHVLEDAQFKQELLHICVKYSSISRVQEIISEMGPRVRSYIDQLEKPKEPHLLEIFEQFQQELLKSAHRFMSDCKEIISSTFREASEYMAHQFLDVQNQHYFSFELYANGRVQSTTAVKLGLLGRIKEYLDTCDEYLRYKDIRPLTSCLATTYGKRMCQVLIGPSRRVFQLGDKEVINDDFDQVFGMFQSYNELDFDEQRYPLDNLGHPLHSYYKVVTLMKMTTRQLVQEHLNVLVAKSPDDEKAEKEKEKRELEEIEKKLREEKFLKNMDHSKLQLEAQNYHKALVEKNRLKKLYDHPILHILAHRRDEEAQTYVENFVRDKKQTL</sequence>
<gene>
    <name evidence="4" type="ORF">RFI_17390</name>
</gene>
<feature type="domain" description="PATROL1-like C-terminal" evidence="3">
    <location>
        <begin position="125"/>
        <end position="351"/>
    </location>
</feature>
<comment type="caution">
    <text evidence="4">The sequence shown here is derived from an EMBL/GenBank/DDBJ whole genome shotgun (WGS) entry which is preliminary data.</text>
</comment>
<feature type="coiled-coil region" evidence="1">
    <location>
        <begin position="352"/>
        <end position="379"/>
    </location>
</feature>
<dbReference type="OrthoDB" id="2015333at2759"/>
<feature type="region of interest" description="Disordered" evidence="2">
    <location>
        <begin position="1"/>
        <end position="33"/>
    </location>
</feature>
<dbReference type="AlphaFoldDB" id="X6N3F6"/>
<feature type="compositionally biased region" description="Basic and acidic residues" evidence="2">
    <location>
        <begin position="1"/>
        <end position="14"/>
    </location>
</feature>
<proteinExistence type="predicted"/>
<feature type="non-terminal residue" evidence="4">
    <location>
        <position position="1"/>
    </location>
</feature>
<reference evidence="4 5" key="1">
    <citation type="journal article" date="2013" name="Curr. Biol.">
        <title>The Genome of the Foraminiferan Reticulomyxa filosa.</title>
        <authorList>
            <person name="Glockner G."/>
            <person name="Hulsmann N."/>
            <person name="Schleicher M."/>
            <person name="Noegel A.A."/>
            <person name="Eichinger L."/>
            <person name="Gallinger C."/>
            <person name="Pawlowski J."/>
            <person name="Sierra R."/>
            <person name="Euteneuer U."/>
            <person name="Pillet L."/>
            <person name="Moustafa A."/>
            <person name="Platzer M."/>
            <person name="Groth M."/>
            <person name="Szafranski K."/>
            <person name="Schliwa M."/>
        </authorList>
    </citation>
    <scope>NUCLEOTIDE SEQUENCE [LARGE SCALE GENOMIC DNA]</scope>
</reference>
<evidence type="ECO:0000256" key="2">
    <source>
        <dbReference type="SAM" id="MobiDB-lite"/>
    </source>
</evidence>
<feature type="non-terminal residue" evidence="4">
    <location>
        <position position="439"/>
    </location>
</feature>
<evidence type="ECO:0000259" key="3">
    <source>
        <dbReference type="Pfam" id="PF25761"/>
    </source>
</evidence>